<comment type="caution">
    <text evidence="8">The sequence shown here is derived from an EMBL/GenBank/DDBJ whole genome shotgun (WGS) entry which is preliminary data.</text>
</comment>
<evidence type="ECO:0000256" key="6">
    <source>
        <dbReference type="PIRSR" id="PIRSR017617-1"/>
    </source>
</evidence>
<dbReference type="EMBL" id="SOEC01000003">
    <property type="protein sequence ID" value="TDX31752.1"/>
    <property type="molecule type" value="Genomic_DNA"/>
</dbReference>
<dbReference type="InterPro" id="IPR001597">
    <property type="entry name" value="ArAA_b-elim_lyase/Thr_aldolase"/>
</dbReference>
<dbReference type="GO" id="GO:0005829">
    <property type="term" value="C:cytosol"/>
    <property type="evidence" value="ECO:0007669"/>
    <property type="project" value="TreeGrafter"/>
</dbReference>
<dbReference type="InterPro" id="IPR015422">
    <property type="entry name" value="PyrdxlP-dep_Trfase_small"/>
</dbReference>
<organism evidence="8 9">
    <name type="scientific">Modicisalibacter xianhensis</name>
    <dbReference type="NCBI Taxonomy" id="442341"/>
    <lineage>
        <taxon>Bacteria</taxon>
        <taxon>Pseudomonadati</taxon>
        <taxon>Pseudomonadota</taxon>
        <taxon>Gammaproteobacteria</taxon>
        <taxon>Oceanospirillales</taxon>
        <taxon>Halomonadaceae</taxon>
        <taxon>Modicisalibacter</taxon>
    </lineage>
</organism>
<dbReference type="NCBIfam" id="NF007825">
    <property type="entry name" value="PRK10534.1"/>
    <property type="match status" value="1"/>
</dbReference>
<dbReference type="Gene3D" id="3.90.1150.10">
    <property type="entry name" value="Aspartate Aminotransferase, domain 1"/>
    <property type="match status" value="1"/>
</dbReference>
<comment type="subunit">
    <text evidence="3">Homotetramer.</text>
</comment>
<dbReference type="Proteomes" id="UP000294489">
    <property type="component" value="Unassembled WGS sequence"/>
</dbReference>
<dbReference type="PIRSF" id="PIRSF017617">
    <property type="entry name" value="Thr_aldolase"/>
    <property type="match status" value="1"/>
</dbReference>
<protein>
    <submittedName>
        <fullName evidence="8">L-threonine aldolase</fullName>
    </submittedName>
</protein>
<evidence type="ECO:0000256" key="1">
    <source>
        <dbReference type="ARBA" id="ARBA00001933"/>
    </source>
</evidence>
<name>A0A4R8G8J4_9GAMM</name>
<feature type="modified residue" description="N6-(pyridoxal phosphate)lysine" evidence="6">
    <location>
        <position position="202"/>
    </location>
</feature>
<evidence type="ECO:0000256" key="2">
    <source>
        <dbReference type="ARBA" id="ARBA00006966"/>
    </source>
</evidence>
<dbReference type="NCBIfam" id="NF041359">
    <property type="entry name" value="GntG_guanitoxin"/>
    <property type="match status" value="1"/>
</dbReference>
<evidence type="ECO:0000256" key="5">
    <source>
        <dbReference type="ARBA" id="ARBA00023239"/>
    </source>
</evidence>
<keyword evidence="5" id="KW-0456">Lyase</keyword>
<feature type="domain" description="Aromatic amino acid beta-eliminating lyase/threonine aldolase" evidence="7">
    <location>
        <begin position="8"/>
        <end position="287"/>
    </location>
</feature>
<dbReference type="PANTHER" id="PTHR48097:SF9">
    <property type="entry name" value="L-THREONINE ALDOLASE"/>
    <property type="match status" value="1"/>
</dbReference>
<reference evidence="8 9" key="1">
    <citation type="submission" date="2019-03" db="EMBL/GenBank/DDBJ databases">
        <title>Freshwater and sediment microbial communities from various areas in North America, analyzing microbe dynamics in response to fracking.</title>
        <authorList>
            <person name="Lamendella R."/>
        </authorList>
    </citation>
    <scope>NUCLEOTIDE SEQUENCE [LARGE SCALE GENOMIC DNA]</scope>
    <source>
        <strain evidence="8 9">6_TX</strain>
    </source>
</reference>
<accession>A0A4R8G8J4</accession>
<dbReference type="FunFam" id="3.40.640.10:FF:000030">
    <property type="entry name" value="Low-specificity L-threonine aldolase"/>
    <property type="match status" value="1"/>
</dbReference>
<keyword evidence="4" id="KW-0663">Pyridoxal phosphate</keyword>
<comment type="similarity">
    <text evidence="2">Belongs to the threonine aldolase family.</text>
</comment>
<evidence type="ECO:0000313" key="8">
    <source>
        <dbReference type="EMBL" id="TDX31752.1"/>
    </source>
</evidence>
<dbReference type="Gene3D" id="3.40.640.10">
    <property type="entry name" value="Type I PLP-dependent aspartate aminotransferase-like (Major domain)"/>
    <property type="match status" value="1"/>
</dbReference>
<sequence>MMRQAMIDLRSDTVTRPSQRMREAIARAEVGDDVWGDDPSVAAFEKNVAERAGFAAGLLFPSGTQSNLTALMAHCERGDEFIAGQQSHLYKYEGGGAAVLASLQPQPIDTAHDGTLPLEKVVAAIKRDDIHFARTRLIALENTFQGKVLPQDYTQQVIALAEEYGLLTHLDGARLFNAAVATGQPLDALCRGFDSVSLCFSKGLGAPVGSVLVGSESFIARARRWRKTLGGGMRQAGILAAGCQFALDHHVDELADDHRHAQLLAEGLASLPGVEDIECHTNMVFARFPEAHRQALAEHLAEQGILMEPLARTRFVTHRDISQADIQRVLNGMQTYFRDKVGVTPQQARQNA</sequence>
<evidence type="ECO:0000256" key="4">
    <source>
        <dbReference type="ARBA" id="ARBA00022898"/>
    </source>
</evidence>
<comment type="cofactor">
    <cofactor evidence="1">
        <name>pyridoxal 5'-phosphate</name>
        <dbReference type="ChEBI" id="CHEBI:597326"/>
    </cofactor>
</comment>
<dbReference type="AlphaFoldDB" id="A0A4R8G8J4"/>
<dbReference type="InterPro" id="IPR015421">
    <property type="entry name" value="PyrdxlP-dep_Trfase_major"/>
</dbReference>
<dbReference type="GO" id="GO:0006567">
    <property type="term" value="P:L-threonine catabolic process"/>
    <property type="evidence" value="ECO:0007669"/>
    <property type="project" value="TreeGrafter"/>
</dbReference>
<dbReference type="PANTHER" id="PTHR48097">
    <property type="entry name" value="L-THREONINE ALDOLASE-RELATED"/>
    <property type="match status" value="1"/>
</dbReference>
<dbReference type="Pfam" id="PF01212">
    <property type="entry name" value="Beta_elim_lyase"/>
    <property type="match status" value="1"/>
</dbReference>
<gene>
    <name evidence="8" type="ORF">DFO67_103351</name>
</gene>
<dbReference type="InterPro" id="IPR015424">
    <property type="entry name" value="PyrdxlP-dep_Trfase"/>
</dbReference>
<evidence type="ECO:0000256" key="3">
    <source>
        <dbReference type="ARBA" id="ARBA00011881"/>
    </source>
</evidence>
<evidence type="ECO:0000259" key="7">
    <source>
        <dbReference type="Pfam" id="PF01212"/>
    </source>
</evidence>
<dbReference type="InterPro" id="IPR023603">
    <property type="entry name" value="Low_specificity_L-TA-like"/>
</dbReference>
<dbReference type="SUPFAM" id="SSF53383">
    <property type="entry name" value="PLP-dependent transferases"/>
    <property type="match status" value="1"/>
</dbReference>
<dbReference type="GO" id="GO:0008732">
    <property type="term" value="F:L-allo-threonine aldolase activity"/>
    <property type="evidence" value="ECO:0007669"/>
    <property type="project" value="TreeGrafter"/>
</dbReference>
<evidence type="ECO:0000313" key="9">
    <source>
        <dbReference type="Proteomes" id="UP000294489"/>
    </source>
</evidence>
<dbReference type="GO" id="GO:0006545">
    <property type="term" value="P:glycine biosynthetic process"/>
    <property type="evidence" value="ECO:0007669"/>
    <property type="project" value="TreeGrafter"/>
</dbReference>
<proteinExistence type="inferred from homology"/>